<dbReference type="EMBL" id="VWLE01000092">
    <property type="protein sequence ID" value="KAA3952570.1"/>
    <property type="molecule type" value="Genomic_DNA"/>
</dbReference>
<gene>
    <name evidence="1" type="ORF">F3D71_08880</name>
</gene>
<comment type="caution">
    <text evidence="1">The sequence shown here is derived from an EMBL/GenBank/DDBJ whole genome shotgun (WGS) entry which is preliminary data.</text>
</comment>
<protein>
    <submittedName>
        <fullName evidence="1">Uncharacterized protein</fullName>
    </submittedName>
</protein>
<evidence type="ECO:0000313" key="2">
    <source>
        <dbReference type="Proteomes" id="UP000323717"/>
    </source>
</evidence>
<dbReference type="AlphaFoldDB" id="A0A5M5C4L6"/>
<evidence type="ECO:0000313" key="1">
    <source>
        <dbReference type="EMBL" id="KAA3952570.1"/>
    </source>
</evidence>
<sequence length="154" mass="17888">MWQKRRIEPYVTPVRENIVGSKEMQCSEFREESPVDQFLFQEVSVDGDTSIRLSSDIYMLFNQQRLDKLSQTSLLEYFNNISVTEPRFNELRSKLGDEQLISFVKSRFIQSKSELMAWSNYLMNSTDEQIAALASAQSQQTQQSVQPVEPVSME</sequence>
<organism evidence="1 2">
    <name type="scientific">Bacteroides ovatus</name>
    <dbReference type="NCBI Taxonomy" id="28116"/>
    <lineage>
        <taxon>Bacteria</taxon>
        <taxon>Pseudomonadati</taxon>
        <taxon>Bacteroidota</taxon>
        <taxon>Bacteroidia</taxon>
        <taxon>Bacteroidales</taxon>
        <taxon>Bacteroidaceae</taxon>
        <taxon>Bacteroides</taxon>
    </lineage>
</organism>
<proteinExistence type="predicted"/>
<name>A0A5M5C4L6_BACOV</name>
<dbReference type="RefSeq" id="WP_008775337.1">
    <property type="nucleotide sequence ID" value="NZ_JAHYNU010000054.1"/>
</dbReference>
<dbReference type="Proteomes" id="UP000323717">
    <property type="component" value="Unassembled WGS sequence"/>
</dbReference>
<accession>A0A5M5C4L6</accession>
<reference evidence="1 2" key="1">
    <citation type="journal article" date="2019" name="Nat. Med.">
        <title>A library of human gut bacterial isolates paired with longitudinal multiomics data enables mechanistic microbiome research.</title>
        <authorList>
            <person name="Poyet M."/>
            <person name="Groussin M."/>
            <person name="Gibbons S.M."/>
            <person name="Avila-Pacheco J."/>
            <person name="Jiang X."/>
            <person name="Kearney S.M."/>
            <person name="Perrotta A.R."/>
            <person name="Berdy B."/>
            <person name="Zhao S."/>
            <person name="Lieberman T.D."/>
            <person name="Swanson P.K."/>
            <person name="Smith M."/>
            <person name="Roesemann S."/>
            <person name="Alexander J.E."/>
            <person name="Rich S.A."/>
            <person name="Livny J."/>
            <person name="Vlamakis H."/>
            <person name="Clish C."/>
            <person name="Bullock K."/>
            <person name="Deik A."/>
            <person name="Scott J."/>
            <person name="Pierce K.A."/>
            <person name="Xavier R.J."/>
            <person name="Alm E.J."/>
        </authorList>
    </citation>
    <scope>NUCLEOTIDE SEQUENCE [LARGE SCALE GENOMIC DNA]</scope>
    <source>
        <strain evidence="1 2">BIOML-A163</strain>
    </source>
</reference>